<dbReference type="InterPro" id="IPR010982">
    <property type="entry name" value="Lambda_DNA-bd_dom_sf"/>
</dbReference>
<evidence type="ECO:0000313" key="2">
    <source>
        <dbReference type="EMBL" id="MFC0543392.1"/>
    </source>
</evidence>
<dbReference type="InterPro" id="IPR041413">
    <property type="entry name" value="MLTR_LBD"/>
</dbReference>
<evidence type="ECO:0000313" key="3">
    <source>
        <dbReference type="Proteomes" id="UP001589810"/>
    </source>
</evidence>
<dbReference type="Pfam" id="PF13560">
    <property type="entry name" value="HTH_31"/>
    <property type="match status" value="1"/>
</dbReference>
<organism evidence="2 3">
    <name type="scientific">Kutzneria chonburiensis</name>
    <dbReference type="NCBI Taxonomy" id="1483604"/>
    <lineage>
        <taxon>Bacteria</taxon>
        <taxon>Bacillati</taxon>
        <taxon>Actinomycetota</taxon>
        <taxon>Actinomycetes</taxon>
        <taxon>Pseudonocardiales</taxon>
        <taxon>Pseudonocardiaceae</taxon>
        <taxon>Kutzneria</taxon>
    </lineage>
</organism>
<protein>
    <submittedName>
        <fullName evidence="2">Helix-turn-helix transcriptional regulator</fullName>
    </submittedName>
</protein>
<dbReference type="SUPFAM" id="SSF47413">
    <property type="entry name" value="lambda repressor-like DNA-binding domains"/>
    <property type="match status" value="1"/>
</dbReference>
<accession>A0ABV6MT85</accession>
<dbReference type="PROSITE" id="PS50943">
    <property type="entry name" value="HTH_CROC1"/>
    <property type="match status" value="1"/>
</dbReference>
<name>A0ABV6MT85_9PSEU</name>
<dbReference type="Gene3D" id="1.10.260.40">
    <property type="entry name" value="lambda repressor-like DNA-binding domains"/>
    <property type="match status" value="1"/>
</dbReference>
<dbReference type="RefSeq" id="WP_273940727.1">
    <property type="nucleotide sequence ID" value="NZ_CP097263.1"/>
</dbReference>
<evidence type="ECO:0000259" key="1">
    <source>
        <dbReference type="PROSITE" id="PS50943"/>
    </source>
</evidence>
<sequence>MSAKSTDVRDFLVTRRAKITPERAGLTVYGGNRRVPGLRREEVAMLAGVSADYYTRLEKGNLAGVSDSVLDAVAGALQLDEAERVHLFDLARAANAAGRPHGRPGVSRRRQNRVTPVVQQILDSMTTTAAFVRNGRLDILATNLLARALWSPVFDSPTRSSEVTPPNLARFGFLDPAAPDFTPDHGKFCHTAVAILRTEAGRDPHDKGLSDLVGELSTRSEDFRTLWAAHDVRLHSTGTKRFHHPVVGEVVVAYEVMQLTSDAGLVLDVYAAEPGSSSAEAMRLLASWAATELTTTGLTAAGRSAGGSS</sequence>
<keyword evidence="3" id="KW-1185">Reference proteome</keyword>
<comment type="caution">
    <text evidence="2">The sequence shown here is derived from an EMBL/GenBank/DDBJ whole genome shotgun (WGS) entry which is preliminary data.</text>
</comment>
<dbReference type="SMART" id="SM00530">
    <property type="entry name" value="HTH_XRE"/>
    <property type="match status" value="1"/>
</dbReference>
<proteinExistence type="predicted"/>
<feature type="domain" description="HTH cro/C1-type" evidence="1">
    <location>
        <begin position="37"/>
        <end position="84"/>
    </location>
</feature>
<dbReference type="EMBL" id="JBHLUD010000005">
    <property type="protein sequence ID" value="MFC0543392.1"/>
    <property type="molecule type" value="Genomic_DNA"/>
</dbReference>
<dbReference type="PANTHER" id="PTHR35010:SF2">
    <property type="entry name" value="BLL4672 PROTEIN"/>
    <property type="match status" value="1"/>
</dbReference>
<dbReference type="Gene3D" id="3.30.450.180">
    <property type="match status" value="1"/>
</dbReference>
<gene>
    <name evidence="2" type="ORF">ACFFH7_17950</name>
</gene>
<dbReference type="CDD" id="cd00093">
    <property type="entry name" value="HTH_XRE"/>
    <property type="match status" value="1"/>
</dbReference>
<reference evidence="2 3" key="1">
    <citation type="submission" date="2024-09" db="EMBL/GenBank/DDBJ databases">
        <authorList>
            <person name="Sun Q."/>
            <person name="Mori K."/>
        </authorList>
    </citation>
    <scope>NUCLEOTIDE SEQUENCE [LARGE SCALE GENOMIC DNA]</scope>
    <source>
        <strain evidence="2 3">TBRC 1432</strain>
    </source>
</reference>
<dbReference type="Pfam" id="PF17765">
    <property type="entry name" value="MLTR_LBD"/>
    <property type="match status" value="1"/>
</dbReference>
<dbReference type="InterPro" id="IPR001387">
    <property type="entry name" value="Cro/C1-type_HTH"/>
</dbReference>
<dbReference type="Proteomes" id="UP001589810">
    <property type="component" value="Unassembled WGS sequence"/>
</dbReference>
<dbReference type="PANTHER" id="PTHR35010">
    <property type="entry name" value="BLL4672 PROTEIN-RELATED"/>
    <property type="match status" value="1"/>
</dbReference>